<accession>A0ABV6UUW6</accession>
<dbReference type="NCBIfam" id="TIGR03971">
    <property type="entry name" value="SDR_subfam_1"/>
    <property type="match status" value="1"/>
</dbReference>
<evidence type="ECO:0000313" key="5">
    <source>
        <dbReference type="Proteomes" id="UP001592528"/>
    </source>
</evidence>
<dbReference type="SUPFAM" id="SSF51735">
    <property type="entry name" value="NAD(P)-binding Rossmann-fold domains"/>
    <property type="match status" value="1"/>
</dbReference>
<protein>
    <submittedName>
        <fullName evidence="4">Mycofactocin-coupled SDR family oxidoreductase</fullName>
    </submittedName>
</protein>
<evidence type="ECO:0000256" key="3">
    <source>
        <dbReference type="ARBA" id="ARBA00023027"/>
    </source>
</evidence>
<sequence length="286" mass="29794">MGRLDGKVVFITGAARGQGRAHAVRAAAEGADIIGVDICADIDSNQYPLARREDLEETERQVAKQGRRMVARVADVRDRGALAGALADGVAEFGRLDGVVAQAAICPLGTTDGSAFVDAVAVDFCGVFNTIEAALPHLGAGASIVATGSLAALVPGSLDNVAKGSGGLGYSWAKRAVASLVHDLAAALASRNIRANAVHPTNVNTDMLNSDVMYQVFRPDLAEPGRADALESFTSQTAMGIPYVEPEDIADAVLFLLSDESRYITGLQMRVDAGGYVKLRPQAPAF</sequence>
<dbReference type="CDD" id="cd05233">
    <property type="entry name" value="SDR_c"/>
    <property type="match status" value="1"/>
</dbReference>
<dbReference type="PANTHER" id="PTHR42760">
    <property type="entry name" value="SHORT-CHAIN DEHYDROGENASES/REDUCTASES FAMILY MEMBER"/>
    <property type="match status" value="1"/>
</dbReference>
<evidence type="ECO:0000256" key="2">
    <source>
        <dbReference type="ARBA" id="ARBA00023002"/>
    </source>
</evidence>
<proteinExistence type="inferred from homology"/>
<dbReference type="InterPro" id="IPR036291">
    <property type="entry name" value="NAD(P)-bd_dom_sf"/>
</dbReference>
<dbReference type="InterPro" id="IPR023985">
    <property type="entry name" value="SDR_subfam_1"/>
</dbReference>
<evidence type="ECO:0000256" key="1">
    <source>
        <dbReference type="ARBA" id="ARBA00006484"/>
    </source>
</evidence>
<dbReference type="Pfam" id="PF13561">
    <property type="entry name" value="adh_short_C2"/>
    <property type="match status" value="1"/>
</dbReference>
<dbReference type="InterPro" id="IPR002347">
    <property type="entry name" value="SDR_fam"/>
</dbReference>
<dbReference type="PANTHER" id="PTHR42760:SF133">
    <property type="entry name" value="3-OXOACYL-[ACYL-CARRIER-PROTEIN] REDUCTASE"/>
    <property type="match status" value="1"/>
</dbReference>
<dbReference type="EMBL" id="JBHEZZ010000019">
    <property type="protein sequence ID" value="MFC1405236.1"/>
    <property type="molecule type" value="Genomic_DNA"/>
</dbReference>
<dbReference type="PRINTS" id="PR00081">
    <property type="entry name" value="GDHRDH"/>
</dbReference>
<name>A0ABV6UUW6_9ACTN</name>
<comment type="caution">
    <text evidence="4">The sequence shown here is derived from an EMBL/GenBank/DDBJ whole genome shotgun (WGS) entry which is preliminary data.</text>
</comment>
<reference evidence="4 5" key="1">
    <citation type="submission" date="2024-09" db="EMBL/GenBank/DDBJ databases">
        <authorList>
            <person name="Lee S.D."/>
        </authorList>
    </citation>
    <scope>NUCLEOTIDE SEQUENCE [LARGE SCALE GENOMIC DNA]</scope>
    <source>
        <strain evidence="4 5">N1-5</strain>
    </source>
</reference>
<organism evidence="4 5">
    <name type="scientific">Streptacidiphilus cavernicola</name>
    <dbReference type="NCBI Taxonomy" id="3342716"/>
    <lineage>
        <taxon>Bacteria</taxon>
        <taxon>Bacillati</taxon>
        <taxon>Actinomycetota</taxon>
        <taxon>Actinomycetes</taxon>
        <taxon>Kitasatosporales</taxon>
        <taxon>Streptomycetaceae</taxon>
        <taxon>Streptacidiphilus</taxon>
    </lineage>
</organism>
<dbReference type="RefSeq" id="WP_030258472.1">
    <property type="nucleotide sequence ID" value="NZ_JBHEZZ010000019.1"/>
</dbReference>
<comment type="similarity">
    <text evidence="1">Belongs to the short-chain dehydrogenases/reductases (SDR) family.</text>
</comment>
<keyword evidence="2" id="KW-0560">Oxidoreductase</keyword>
<gene>
    <name evidence="4" type="ORF">ACEZDJ_28530</name>
</gene>
<dbReference type="Gene3D" id="3.40.50.720">
    <property type="entry name" value="NAD(P)-binding Rossmann-like Domain"/>
    <property type="match status" value="1"/>
</dbReference>
<dbReference type="Proteomes" id="UP001592528">
    <property type="component" value="Unassembled WGS sequence"/>
</dbReference>
<evidence type="ECO:0000313" key="4">
    <source>
        <dbReference type="EMBL" id="MFC1405236.1"/>
    </source>
</evidence>
<keyword evidence="5" id="KW-1185">Reference proteome</keyword>
<keyword evidence="3" id="KW-0520">NAD</keyword>